<dbReference type="Proteomes" id="UP000198729">
    <property type="component" value="Unassembled WGS sequence"/>
</dbReference>
<accession>A0A1G5SGT4</accession>
<evidence type="ECO:0000313" key="2">
    <source>
        <dbReference type="Proteomes" id="UP000198729"/>
    </source>
</evidence>
<gene>
    <name evidence="1" type="ORF">NSMM_510040</name>
</gene>
<dbReference type="AlphaFoldDB" id="A0A1G5SGT4"/>
<dbReference type="EMBL" id="FMWO01000060">
    <property type="protein sequence ID" value="SCZ86322.1"/>
    <property type="molecule type" value="Genomic_DNA"/>
</dbReference>
<protein>
    <submittedName>
        <fullName evidence="1">Uncharacterized protein</fullName>
    </submittedName>
</protein>
<sequence>MRFEPRFTDLNDQLQALSYADNPELYEKFLIKPINQIDIETIAGMFDEREIKVR</sequence>
<keyword evidence="2" id="KW-1185">Reference proteome</keyword>
<dbReference type="STRING" id="51642.NSMM_510040"/>
<evidence type="ECO:0000313" key="1">
    <source>
        <dbReference type="EMBL" id="SCZ86322.1"/>
    </source>
</evidence>
<name>A0A1G5SGT4_9PROT</name>
<organism evidence="1 2">
    <name type="scientific">Nitrosomonas mobilis</name>
    <dbReference type="NCBI Taxonomy" id="51642"/>
    <lineage>
        <taxon>Bacteria</taxon>
        <taxon>Pseudomonadati</taxon>
        <taxon>Pseudomonadota</taxon>
        <taxon>Betaproteobacteria</taxon>
        <taxon>Nitrosomonadales</taxon>
        <taxon>Nitrosomonadaceae</taxon>
        <taxon>Nitrosomonas</taxon>
    </lineage>
</organism>
<reference evidence="1 2" key="1">
    <citation type="submission" date="2016-10" db="EMBL/GenBank/DDBJ databases">
        <authorList>
            <person name="de Groot N.N."/>
        </authorList>
    </citation>
    <scope>NUCLEOTIDE SEQUENCE [LARGE SCALE GENOMIC DNA]</scope>
    <source>
        <strain evidence="1">1</strain>
    </source>
</reference>
<proteinExistence type="predicted"/>